<proteinExistence type="predicted"/>
<keyword evidence="2" id="KW-1185">Reference proteome</keyword>
<evidence type="ECO:0000313" key="2">
    <source>
        <dbReference type="Proteomes" id="UP001058980"/>
    </source>
</evidence>
<dbReference type="EMBL" id="CP102780">
    <property type="protein sequence ID" value="UVA81269.1"/>
    <property type="molecule type" value="Genomic_DNA"/>
</dbReference>
<name>A0ABY5QKV4_9BURK</name>
<evidence type="ECO:0000313" key="1">
    <source>
        <dbReference type="EMBL" id="UVA81269.1"/>
    </source>
</evidence>
<gene>
    <name evidence="1" type="ORF">NTU39_09810</name>
</gene>
<protein>
    <submittedName>
        <fullName evidence="1">Uncharacterized protein</fullName>
    </submittedName>
</protein>
<organism evidence="1 2">
    <name type="scientific">Pandoraea commovens</name>
    <dbReference type="NCBI Taxonomy" id="2508289"/>
    <lineage>
        <taxon>Bacteria</taxon>
        <taxon>Pseudomonadati</taxon>
        <taxon>Pseudomonadota</taxon>
        <taxon>Betaproteobacteria</taxon>
        <taxon>Burkholderiales</taxon>
        <taxon>Burkholderiaceae</taxon>
        <taxon>Pandoraea</taxon>
    </lineage>
</organism>
<reference evidence="1" key="1">
    <citation type="submission" date="2022-08" db="EMBL/GenBank/DDBJ databases">
        <title>Multi-unit outbreak of Pandoraea commovens among non-cystic fibrosis intensive care patients from 2019 to 2021 in Berlin, Germany.</title>
        <authorList>
            <person name="Menzel P."/>
        </authorList>
    </citation>
    <scope>NUCLEOTIDE SEQUENCE</scope>
    <source>
        <strain evidence="1">LB-19-202-79</strain>
    </source>
</reference>
<sequence>MTDIRQTTLLNVAHGKRPGAIRHALARRNSGVLYDFLFRGSMASRFVETAA</sequence>
<accession>A0ABY5QKV4</accession>
<dbReference type="Proteomes" id="UP001058980">
    <property type="component" value="Chromosome"/>
</dbReference>
<dbReference type="RefSeq" id="WP_174984725.1">
    <property type="nucleotide sequence ID" value="NZ_CABPSA010000004.1"/>
</dbReference>